<comment type="cofactor">
    <cofactor evidence="1">
        <name>Mg(2+)</name>
        <dbReference type="ChEBI" id="CHEBI:18420"/>
    </cofactor>
</comment>
<evidence type="ECO:0000256" key="5">
    <source>
        <dbReference type="ARBA" id="ARBA00022723"/>
    </source>
</evidence>
<keyword evidence="8" id="KW-0460">Magnesium</keyword>
<feature type="non-terminal residue" evidence="9">
    <location>
        <position position="1"/>
    </location>
</feature>
<dbReference type="EMBL" id="JAWJAY010000040">
    <property type="protein sequence ID" value="MDV2887444.1"/>
    <property type="molecule type" value="Genomic_DNA"/>
</dbReference>
<gene>
    <name evidence="9" type="ORF">RYX45_19885</name>
</gene>
<proteinExistence type="inferred from homology"/>
<dbReference type="RefSeq" id="WP_323467712.1">
    <property type="nucleotide sequence ID" value="NZ_JAWJAY010000040.1"/>
</dbReference>
<dbReference type="GO" id="GO:0046872">
    <property type="term" value="F:metal ion binding"/>
    <property type="evidence" value="ECO:0007669"/>
    <property type="project" value="UniProtKB-KW"/>
</dbReference>
<dbReference type="Proteomes" id="UP001285636">
    <property type="component" value="Unassembled WGS sequence"/>
</dbReference>
<comment type="caution">
    <text evidence="9">The sequence shown here is derived from an EMBL/GenBank/DDBJ whole genome shotgun (WGS) entry which is preliminary data.</text>
</comment>
<organism evidence="9 10">
    <name type="scientific">Alkalihalophilus pseudofirmus</name>
    <name type="common">Bacillus pseudofirmus</name>
    <dbReference type="NCBI Taxonomy" id="79885"/>
    <lineage>
        <taxon>Bacteria</taxon>
        <taxon>Bacillati</taxon>
        <taxon>Bacillota</taxon>
        <taxon>Bacilli</taxon>
        <taxon>Bacillales</taxon>
        <taxon>Bacillaceae</taxon>
        <taxon>Alkalihalophilus</taxon>
    </lineage>
</organism>
<dbReference type="GO" id="GO:0016779">
    <property type="term" value="F:nucleotidyltransferase activity"/>
    <property type="evidence" value="ECO:0007669"/>
    <property type="project" value="UniProtKB-KW"/>
</dbReference>
<name>A0AAJ2U307_ALKPS</name>
<protein>
    <submittedName>
        <fullName evidence="9">Protein adenylyltransferase SelO family protein</fullName>
    </submittedName>
</protein>
<accession>A0AAJ2U307</accession>
<evidence type="ECO:0000256" key="2">
    <source>
        <dbReference type="ARBA" id="ARBA00009747"/>
    </source>
</evidence>
<dbReference type="PANTHER" id="PTHR12153">
    <property type="entry name" value="SELENOPROTEIN O"/>
    <property type="match status" value="1"/>
</dbReference>
<evidence type="ECO:0000256" key="6">
    <source>
        <dbReference type="ARBA" id="ARBA00022741"/>
    </source>
</evidence>
<evidence type="ECO:0000256" key="8">
    <source>
        <dbReference type="ARBA" id="ARBA00022842"/>
    </source>
</evidence>
<dbReference type="AlphaFoldDB" id="A0AAJ2U307"/>
<evidence type="ECO:0000256" key="4">
    <source>
        <dbReference type="ARBA" id="ARBA00022695"/>
    </source>
</evidence>
<keyword evidence="5" id="KW-0479">Metal-binding</keyword>
<dbReference type="Pfam" id="PF02696">
    <property type="entry name" value="SelO"/>
    <property type="match status" value="1"/>
</dbReference>
<evidence type="ECO:0000256" key="3">
    <source>
        <dbReference type="ARBA" id="ARBA00022679"/>
    </source>
</evidence>
<evidence type="ECO:0000256" key="7">
    <source>
        <dbReference type="ARBA" id="ARBA00022840"/>
    </source>
</evidence>
<keyword evidence="7" id="KW-0067">ATP-binding</keyword>
<evidence type="ECO:0000313" key="9">
    <source>
        <dbReference type="EMBL" id="MDV2887444.1"/>
    </source>
</evidence>
<keyword evidence="4 9" id="KW-0548">Nucleotidyltransferase</keyword>
<sequence length="159" mass="18265">NIYQAYWLEGMRKKLGIFNEEDGDDSLINDLLSMMEKQGADFTNTFRALTVSKPDETGLSGTQEFARWHSRWQERLTRQKEENVSVSVEQLMQSSNPAVIPRNHRVEEALEAAVEQGDLSVMERLFAVLSKPYAYTSNQEEYCTLPEPSDEPYRTFCGT</sequence>
<dbReference type="InterPro" id="IPR003846">
    <property type="entry name" value="SelO"/>
</dbReference>
<dbReference type="GO" id="GO:0005524">
    <property type="term" value="F:ATP binding"/>
    <property type="evidence" value="ECO:0007669"/>
    <property type="project" value="UniProtKB-KW"/>
</dbReference>
<evidence type="ECO:0000313" key="10">
    <source>
        <dbReference type="Proteomes" id="UP001285636"/>
    </source>
</evidence>
<evidence type="ECO:0000256" key="1">
    <source>
        <dbReference type="ARBA" id="ARBA00001946"/>
    </source>
</evidence>
<keyword evidence="3" id="KW-0808">Transferase</keyword>
<comment type="similarity">
    <text evidence="2">Belongs to the SELO family.</text>
</comment>
<keyword evidence="6" id="KW-0547">Nucleotide-binding</keyword>
<reference evidence="9" key="1">
    <citation type="submission" date="2023-10" db="EMBL/GenBank/DDBJ databases">
        <title>Screening of Alkalihalophilus pseudofirmusBZ-TG-HK211 and Its Alleviation of Salt Stress on Rapeseed Growth.</title>
        <authorList>
            <person name="Zhao B."/>
            <person name="Guo T."/>
        </authorList>
    </citation>
    <scope>NUCLEOTIDE SEQUENCE</scope>
    <source>
        <strain evidence="9">BZ-TG-HK211</strain>
    </source>
</reference>
<dbReference type="PANTHER" id="PTHR12153:SF15">
    <property type="entry name" value="PROTEIN ADENYLYLTRANSFERASE SELO, MITOCHONDRIAL"/>
    <property type="match status" value="1"/>
</dbReference>